<protein>
    <recommendedName>
        <fullName evidence="9">Aspartate 1-decarboxylase</fullName>
        <ecNumber evidence="9">4.1.1.11</ecNumber>
    </recommendedName>
    <alternativeName>
        <fullName evidence="9">Aspartate alpha-decarboxylase</fullName>
    </alternativeName>
    <component>
        <recommendedName>
            <fullName evidence="9">Aspartate 1-decarboxylase beta chain</fullName>
        </recommendedName>
    </component>
    <component>
        <recommendedName>
            <fullName evidence="9">Aspartate 1-decarboxylase alpha chain</fullName>
        </recommendedName>
    </component>
</protein>
<dbReference type="GO" id="GO:0006523">
    <property type="term" value="P:alanine biosynthetic process"/>
    <property type="evidence" value="ECO:0007669"/>
    <property type="project" value="InterPro"/>
</dbReference>
<dbReference type="PANTHER" id="PTHR21012:SF0">
    <property type="entry name" value="ASPARTATE 1-DECARBOXYLASE"/>
    <property type="match status" value="1"/>
</dbReference>
<evidence type="ECO:0000313" key="16">
    <source>
        <dbReference type="Proteomes" id="UP000317366"/>
    </source>
</evidence>
<comment type="PTM">
    <text evidence="9 12">Is synthesized initially as an inactive proenzyme, which is activated by self-cleavage at a specific serine bond to produce a beta-subunit with a hydroxyl group at its C-terminus and an alpha-subunit with a pyruvoyl group at its N-terminus.</text>
</comment>
<evidence type="ECO:0000256" key="7">
    <source>
        <dbReference type="ARBA" id="ARBA00023270"/>
    </source>
</evidence>
<comment type="subcellular location">
    <subcellularLocation>
        <location evidence="9">Cytoplasm</location>
    </subcellularLocation>
</comment>
<dbReference type="Proteomes" id="UP000317366">
    <property type="component" value="Unassembled WGS sequence"/>
</dbReference>
<evidence type="ECO:0000256" key="13">
    <source>
        <dbReference type="PIRSR" id="PIRSR006246-5"/>
    </source>
</evidence>
<sequence length="127" mass="14174">MRLAVFKSKIHRATVTEADLNYEGSVTIDADLMDAADILSNEQVQILNVNNGERFDTYAIRGQRGSGVICLNGPAARLAHVGDTVIILTYALMEREEILRHVPTIVAVDERNRIRRPETIQASKERS</sequence>
<keyword evidence="1 9" id="KW-0963">Cytoplasm</keyword>
<proteinExistence type="inferred from homology"/>
<dbReference type="InterPro" id="IPR009010">
    <property type="entry name" value="Asp_de-COase-like_dom_sf"/>
</dbReference>
<keyword evidence="2 9" id="KW-0566">Pantothenate biosynthesis</keyword>
<comment type="subunit">
    <text evidence="9">Heterooctamer of four alpha and four beta subunits.</text>
</comment>
<evidence type="ECO:0000256" key="6">
    <source>
        <dbReference type="ARBA" id="ARBA00023239"/>
    </source>
</evidence>
<feature type="chain" id="PRO_5039965837" description="Aspartate 1-decarboxylase alpha chain" evidence="9 13">
    <location>
        <begin position="25"/>
        <end position="127"/>
    </location>
</feature>
<dbReference type="CDD" id="cd06919">
    <property type="entry name" value="Asp_decarbox"/>
    <property type="match status" value="1"/>
</dbReference>
<evidence type="ECO:0000256" key="3">
    <source>
        <dbReference type="ARBA" id="ARBA00022793"/>
    </source>
</evidence>
<feature type="active site" description="Proton donor" evidence="9 10">
    <location>
        <position position="58"/>
    </location>
</feature>
<accession>A0A538SSN1</accession>
<comment type="catalytic activity">
    <reaction evidence="9">
        <text>L-aspartate + H(+) = beta-alanine + CO2</text>
        <dbReference type="Rhea" id="RHEA:19497"/>
        <dbReference type="ChEBI" id="CHEBI:15378"/>
        <dbReference type="ChEBI" id="CHEBI:16526"/>
        <dbReference type="ChEBI" id="CHEBI:29991"/>
        <dbReference type="ChEBI" id="CHEBI:57966"/>
        <dbReference type="EC" id="4.1.1.11"/>
    </reaction>
</comment>
<dbReference type="PIRSF" id="PIRSF006246">
    <property type="entry name" value="Asp_decarbox"/>
    <property type="match status" value="1"/>
</dbReference>
<reference evidence="16 17" key="1">
    <citation type="journal article" date="2019" name="Nat. Microbiol.">
        <title>Mediterranean grassland soil C-N compound turnover is dependent on rainfall and depth, and is mediated by genomically divergent microorganisms.</title>
        <authorList>
            <person name="Diamond S."/>
            <person name="Andeer P.F."/>
            <person name="Li Z."/>
            <person name="Crits-Christoph A."/>
            <person name="Burstein D."/>
            <person name="Anantharaman K."/>
            <person name="Lane K.R."/>
            <person name="Thomas B.C."/>
            <person name="Pan C."/>
            <person name="Northen T.R."/>
            <person name="Banfield J.F."/>
        </authorList>
    </citation>
    <scope>NUCLEOTIDE SEQUENCE [LARGE SCALE GENOMIC DNA]</scope>
    <source>
        <strain evidence="14">WS_4</strain>
        <strain evidence="15">WS_7</strain>
    </source>
</reference>
<name>A0A538SSN1_UNCEI</name>
<keyword evidence="5 9" id="KW-0865">Zymogen</keyword>
<feature type="binding site" evidence="9 11">
    <location>
        <begin position="73"/>
        <end position="75"/>
    </location>
    <ligand>
        <name>substrate</name>
    </ligand>
</feature>
<keyword evidence="3 9" id="KW-0210">Decarboxylase</keyword>
<comment type="caution">
    <text evidence="14">The sequence shown here is derived from an EMBL/GenBank/DDBJ whole genome shotgun (WGS) entry which is preliminary data.</text>
</comment>
<evidence type="ECO:0000313" key="17">
    <source>
        <dbReference type="Proteomes" id="UP000319829"/>
    </source>
</evidence>
<dbReference type="GO" id="GO:0004068">
    <property type="term" value="F:aspartate 1-decarboxylase activity"/>
    <property type="evidence" value="ECO:0007669"/>
    <property type="project" value="UniProtKB-UniRule"/>
</dbReference>
<keyword evidence="7 9" id="KW-0704">Schiff base</keyword>
<dbReference type="UniPathway" id="UPA00028">
    <property type="reaction ID" value="UER00002"/>
</dbReference>
<comment type="cofactor">
    <cofactor evidence="9 10">
        <name>pyruvate</name>
        <dbReference type="ChEBI" id="CHEBI:15361"/>
    </cofactor>
    <text evidence="9 10">Binds 1 pyruvoyl group covalently per subunit.</text>
</comment>
<evidence type="ECO:0000256" key="5">
    <source>
        <dbReference type="ARBA" id="ARBA00023145"/>
    </source>
</evidence>
<feature type="binding site" evidence="9 11">
    <location>
        <position position="57"/>
    </location>
    <ligand>
        <name>substrate</name>
    </ligand>
</feature>
<feature type="active site" description="Schiff-base intermediate with substrate; via pyruvic acid" evidence="9 10">
    <location>
        <position position="25"/>
    </location>
</feature>
<evidence type="ECO:0000256" key="9">
    <source>
        <dbReference type="HAMAP-Rule" id="MF_00446"/>
    </source>
</evidence>
<evidence type="ECO:0000256" key="8">
    <source>
        <dbReference type="ARBA" id="ARBA00023317"/>
    </source>
</evidence>
<gene>
    <name evidence="9" type="primary">panD</name>
    <name evidence="14" type="ORF">E6K74_06410</name>
    <name evidence="15" type="ORF">E6K77_07580</name>
</gene>
<keyword evidence="4 9" id="KW-0068">Autocatalytic cleavage</keyword>
<dbReference type="Pfam" id="PF02261">
    <property type="entry name" value="Asp_decarbox"/>
    <property type="match status" value="1"/>
</dbReference>
<dbReference type="GO" id="GO:0005829">
    <property type="term" value="C:cytosol"/>
    <property type="evidence" value="ECO:0007669"/>
    <property type="project" value="TreeGrafter"/>
</dbReference>
<dbReference type="InterPro" id="IPR003190">
    <property type="entry name" value="Asp_decarbox"/>
</dbReference>
<dbReference type="NCBIfam" id="TIGR00223">
    <property type="entry name" value="panD"/>
    <property type="match status" value="1"/>
</dbReference>
<evidence type="ECO:0000256" key="11">
    <source>
        <dbReference type="PIRSR" id="PIRSR006246-2"/>
    </source>
</evidence>
<keyword evidence="8 9" id="KW-0670">Pyruvate</keyword>
<dbReference type="Proteomes" id="UP000319829">
    <property type="component" value="Unassembled WGS sequence"/>
</dbReference>
<evidence type="ECO:0000256" key="2">
    <source>
        <dbReference type="ARBA" id="ARBA00022655"/>
    </source>
</evidence>
<evidence type="ECO:0000313" key="15">
    <source>
        <dbReference type="EMBL" id="TMQ62329.1"/>
    </source>
</evidence>
<dbReference type="EC" id="4.1.1.11" evidence="9"/>
<keyword evidence="6 9" id="KW-0456">Lyase</keyword>
<feature type="chain" id="PRO_5039965838" description="Aspartate 1-decarboxylase beta chain" evidence="9 13">
    <location>
        <begin position="1"/>
        <end position="24"/>
    </location>
</feature>
<organism evidence="14 17">
    <name type="scientific">Eiseniibacteriota bacterium</name>
    <dbReference type="NCBI Taxonomy" id="2212470"/>
    <lineage>
        <taxon>Bacteria</taxon>
        <taxon>Candidatus Eiseniibacteriota</taxon>
    </lineage>
</organism>
<comment type="similarity">
    <text evidence="9">Belongs to the PanD family.</text>
</comment>
<dbReference type="EMBL" id="VBOU01000074">
    <property type="protein sequence ID" value="TMQ54375.1"/>
    <property type="molecule type" value="Genomic_DNA"/>
</dbReference>
<dbReference type="GO" id="GO:0015940">
    <property type="term" value="P:pantothenate biosynthetic process"/>
    <property type="evidence" value="ECO:0007669"/>
    <property type="project" value="UniProtKB-UniRule"/>
</dbReference>
<dbReference type="AlphaFoldDB" id="A0A538SSN1"/>
<comment type="function">
    <text evidence="9">Catalyzes the pyruvoyl-dependent decarboxylation of aspartate to produce beta-alanine.</text>
</comment>
<evidence type="ECO:0000256" key="12">
    <source>
        <dbReference type="PIRSR" id="PIRSR006246-3"/>
    </source>
</evidence>
<comment type="pathway">
    <text evidence="9">Cofactor biosynthesis; (R)-pantothenate biosynthesis; beta-alanine from L-aspartate: step 1/1.</text>
</comment>
<evidence type="ECO:0000256" key="4">
    <source>
        <dbReference type="ARBA" id="ARBA00022813"/>
    </source>
</evidence>
<dbReference type="Gene3D" id="2.40.40.20">
    <property type="match status" value="1"/>
</dbReference>
<evidence type="ECO:0000256" key="10">
    <source>
        <dbReference type="PIRSR" id="PIRSR006246-1"/>
    </source>
</evidence>
<dbReference type="PANTHER" id="PTHR21012">
    <property type="entry name" value="ASPARTATE 1-DECARBOXYLASE"/>
    <property type="match status" value="1"/>
</dbReference>
<feature type="modified residue" description="Pyruvic acid (Ser)" evidence="9 12">
    <location>
        <position position="25"/>
    </location>
</feature>
<evidence type="ECO:0000313" key="14">
    <source>
        <dbReference type="EMBL" id="TMQ54375.1"/>
    </source>
</evidence>
<dbReference type="EMBL" id="VBOX01000083">
    <property type="protein sequence ID" value="TMQ62329.1"/>
    <property type="molecule type" value="Genomic_DNA"/>
</dbReference>
<dbReference type="HAMAP" id="MF_00446">
    <property type="entry name" value="PanD"/>
    <property type="match status" value="1"/>
</dbReference>
<dbReference type="SUPFAM" id="SSF50692">
    <property type="entry name" value="ADC-like"/>
    <property type="match status" value="1"/>
</dbReference>
<evidence type="ECO:0000256" key="1">
    <source>
        <dbReference type="ARBA" id="ARBA00022490"/>
    </source>
</evidence>